<dbReference type="PRINTS" id="PR00420">
    <property type="entry name" value="RNGMNOXGNASE"/>
</dbReference>
<dbReference type="Gene3D" id="3.50.50.60">
    <property type="entry name" value="FAD/NAD(P)-binding domain"/>
    <property type="match status" value="1"/>
</dbReference>
<evidence type="ECO:0000259" key="1">
    <source>
        <dbReference type="Pfam" id="PF01494"/>
    </source>
</evidence>
<proteinExistence type="predicted"/>
<dbReference type="InterPro" id="IPR002938">
    <property type="entry name" value="FAD-bd"/>
</dbReference>
<gene>
    <name evidence="2" type="ORF">HFP15_14320</name>
</gene>
<dbReference type="RefSeq" id="WP_168515620.1">
    <property type="nucleotide sequence ID" value="NZ_JAAXLS010000008.1"/>
</dbReference>
<feature type="domain" description="FAD-binding" evidence="1">
    <location>
        <begin position="4"/>
        <end position="336"/>
    </location>
</feature>
<keyword evidence="3" id="KW-1185">Reference proteome</keyword>
<reference evidence="2 3" key="1">
    <citation type="submission" date="2020-04" db="EMBL/GenBank/DDBJ databases">
        <title>Novel species.</title>
        <authorList>
            <person name="Teo W.F.A."/>
            <person name="Lipun K."/>
            <person name="Srisuk N."/>
            <person name="Duangmal K."/>
        </authorList>
    </citation>
    <scope>NUCLEOTIDE SEQUENCE [LARGE SCALE GENOMIC DNA]</scope>
    <source>
        <strain evidence="2 3">K13G38</strain>
    </source>
</reference>
<dbReference type="Gene3D" id="3.30.9.10">
    <property type="entry name" value="D-Amino Acid Oxidase, subunit A, domain 2"/>
    <property type="match status" value="1"/>
</dbReference>
<dbReference type="EMBL" id="JAAXLS010000008">
    <property type="protein sequence ID" value="NKQ54059.1"/>
    <property type="molecule type" value="Genomic_DNA"/>
</dbReference>
<dbReference type="InterPro" id="IPR051704">
    <property type="entry name" value="FAD_aromatic-hydroxylase"/>
</dbReference>
<evidence type="ECO:0000313" key="2">
    <source>
        <dbReference type="EMBL" id="NKQ54059.1"/>
    </source>
</evidence>
<name>A0ABX1J329_9PSEU</name>
<dbReference type="InterPro" id="IPR036188">
    <property type="entry name" value="FAD/NAD-bd_sf"/>
</dbReference>
<accession>A0ABX1J329</accession>
<protein>
    <recommendedName>
        <fullName evidence="1">FAD-binding domain-containing protein</fullName>
    </recommendedName>
</protein>
<dbReference type="PANTHER" id="PTHR46865:SF2">
    <property type="entry name" value="MONOOXYGENASE"/>
    <property type="match status" value="1"/>
</dbReference>
<dbReference type="SUPFAM" id="SSF51905">
    <property type="entry name" value="FAD/NAD(P)-binding domain"/>
    <property type="match status" value="1"/>
</dbReference>
<evidence type="ECO:0000313" key="3">
    <source>
        <dbReference type="Proteomes" id="UP000715441"/>
    </source>
</evidence>
<sequence length="404" mass="44347">MKRILISGASIAGPALAYWLRHHGFEPTVVERAPALREGGQAVDLRGTARTVVERMGLMELIRAHHTGTVGVSGVDRANRRKWNWGSELSGHSGGMIADIEILRADLARILFNAARDDVEYLFGDSITALNQHDGGVDVTLASGKSRTFDLVVGADGLHSGVRRLAFGPEAEYVHDQGYYKVIFAAETALELDGRQLMYLMPGRRRASLYPTRTGRTRGMFFFAAPRLDYDRHDIARQKQIVAEAFAGQGWEVPRMVESMMKTPDFYFDRESMVRVGKWWRGRAVLVGDSVFGGSVGMGTSMAVVGAYVLAAELAAAGGAHERAFACYQNRMRDYVAANQKPVPGGTKMFLPASRPAIFLGDLSMRMMLAGPWRRLLTGDLQDKAASLSLESYPSGAMLVDGRR</sequence>
<comment type="caution">
    <text evidence="2">The sequence shown here is derived from an EMBL/GenBank/DDBJ whole genome shotgun (WGS) entry which is preliminary data.</text>
</comment>
<dbReference type="Proteomes" id="UP000715441">
    <property type="component" value="Unassembled WGS sequence"/>
</dbReference>
<dbReference type="Pfam" id="PF01494">
    <property type="entry name" value="FAD_binding_3"/>
    <property type="match status" value="1"/>
</dbReference>
<dbReference type="PANTHER" id="PTHR46865">
    <property type="entry name" value="OXIDOREDUCTASE-RELATED"/>
    <property type="match status" value="1"/>
</dbReference>
<organism evidence="2 3">
    <name type="scientific">Amycolatopsis acididurans</name>
    <dbReference type="NCBI Taxonomy" id="2724524"/>
    <lineage>
        <taxon>Bacteria</taxon>
        <taxon>Bacillati</taxon>
        <taxon>Actinomycetota</taxon>
        <taxon>Actinomycetes</taxon>
        <taxon>Pseudonocardiales</taxon>
        <taxon>Pseudonocardiaceae</taxon>
        <taxon>Amycolatopsis</taxon>
    </lineage>
</organism>